<dbReference type="Pfam" id="PF04542">
    <property type="entry name" value="Sigma70_r2"/>
    <property type="match status" value="1"/>
</dbReference>
<dbReference type="PANTHER" id="PTHR43133">
    <property type="entry name" value="RNA POLYMERASE ECF-TYPE SIGMA FACTO"/>
    <property type="match status" value="1"/>
</dbReference>
<dbReference type="GO" id="GO:0006352">
    <property type="term" value="P:DNA-templated transcription initiation"/>
    <property type="evidence" value="ECO:0007669"/>
    <property type="project" value="InterPro"/>
</dbReference>
<dbReference type="PANTHER" id="PTHR43133:SF46">
    <property type="entry name" value="RNA POLYMERASE SIGMA-70 FACTOR ECF SUBFAMILY"/>
    <property type="match status" value="1"/>
</dbReference>
<dbReference type="NCBIfam" id="TIGR02937">
    <property type="entry name" value="sigma70-ECF"/>
    <property type="match status" value="1"/>
</dbReference>
<evidence type="ECO:0000313" key="9">
    <source>
        <dbReference type="EMBL" id="RIE01967.1"/>
    </source>
</evidence>
<evidence type="ECO:0000259" key="8">
    <source>
        <dbReference type="Pfam" id="PF08281"/>
    </source>
</evidence>
<dbReference type="InterPro" id="IPR013325">
    <property type="entry name" value="RNA_pol_sigma_r2"/>
</dbReference>
<dbReference type="Proteomes" id="UP000266340">
    <property type="component" value="Unassembled WGS sequence"/>
</dbReference>
<dbReference type="InterPro" id="IPR039425">
    <property type="entry name" value="RNA_pol_sigma-70-like"/>
</dbReference>
<evidence type="ECO:0000256" key="5">
    <source>
        <dbReference type="ARBA" id="ARBA00023163"/>
    </source>
</evidence>
<accession>A0A398CLC2</accession>
<evidence type="ECO:0000256" key="6">
    <source>
        <dbReference type="RuleBase" id="RU000716"/>
    </source>
</evidence>
<reference evidence="10 11" key="1">
    <citation type="submission" date="2018-09" db="EMBL/GenBank/DDBJ databases">
        <title>Cohnella cavernae sp. nov., isolated from a karst cave.</title>
        <authorList>
            <person name="Zhu H."/>
        </authorList>
    </citation>
    <scope>NUCLEOTIDE SEQUENCE [LARGE SCALE GENOMIC DNA]</scope>
    <source>
        <strain evidence="10 11">K2E09-144</strain>
    </source>
</reference>
<evidence type="ECO:0000256" key="4">
    <source>
        <dbReference type="ARBA" id="ARBA00023125"/>
    </source>
</evidence>
<evidence type="ECO:0000256" key="2">
    <source>
        <dbReference type="ARBA" id="ARBA00023015"/>
    </source>
</evidence>
<dbReference type="OrthoDB" id="9794508at2"/>
<keyword evidence="5 6" id="KW-0804">Transcription</keyword>
<dbReference type="InterPro" id="IPR000838">
    <property type="entry name" value="RNA_pol_sigma70_ECF_CS"/>
</dbReference>
<dbReference type="EMBL" id="QXJM01000028">
    <property type="protein sequence ID" value="RIE04146.1"/>
    <property type="molecule type" value="Genomic_DNA"/>
</dbReference>
<gene>
    <name evidence="10" type="ORF">D3H35_07815</name>
    <name evidence="9" type="ORF">D3H35_14445</name>
</gene>
<organism evidence="10 11">
    <name type="scientific">Cohnella faecalis</name>
    <dbReference type="NCBI Taxonomy" id="2315694"/>
    <lineage>
        <taxon>Bacteria</taxon>
        <taxon>Bacillati</taxon>
        <taxon>Bacillota</taxon>
        <taxon>Bacilli</taxon>
        <taxon>Bacillales</taxon>
        <taxon>Paenibacillaceae</taxon>
        <taxon>Cohnella</taxon>
    </lineage>
</organism>
<keyword evidence="2 6" id="KW-0805">Transcription regulation</keyword>
<dbReference type="SUPFAM" id="SSF88659">
    <property type="entry name" value="Sigma3 and sigma4 domains of RNA polymerase sigma factors"/>
    <property type="match status" value="1"/>
</dbReference>
<sequence>MDHEYLKNMTDGLDRNALLEDLMLTYGKDVWNYAYFLTRRKDLAEDIAQDVFVKAYNSLYSFRGDSPMKAWLLTITRHATLDYLKSSWVRKVAFLTPWQQQERSVPSAETEWFDSMEKREIWDSVLSLPRKLREALLLYAHHHLSIKEIAELMNLNESTVKSRLFRARAAMNRQISREQRADGRNEP</sequence>
<dbReference type="Gene3D" id="1.10.10.10">
    <property type="entry name" value="Winged helix-like DNA-binding domain superfamily/Winged helix DNA-binding domain"/>
    <property type="match status" value="1"/>
</dbReference>
<evidence type="ECO:0000259" key="7">
    <source>
        <dbReference type="Pfam" id="PF04542"/>
    </source>
</evidence>
<dbReference type="InterPro" id="IPR013249">
    <property type="entry name" value="RNA_pol_sigma70_r4_t2"/>
</dbReference>
<dbReference type="InterPro" id="IPR014284">
    <property type="entry name" value="RNA_pol_sigma-70_dom"/>
</dbReference>
<dbReference type="RefSeq" id="WP_119148546.1">
    <property type="nucleotide sequence ID" value="NZ_JBHSOV010000020.1"/>
</dbReference>
<dbReference type="Gene3D" id="1.10.1740.10">
    <property type="match status" value="1"/>
</dbReference>
<dbReference type="InterPro" id="IPR036388">
    <property type="entry name" value="WH-like_DNA-bd_sf"/>
</dbReference>
<dbReference type="AlphaFoldDB" id="A0A398CLC2"/>
<keyword evidence="4 6" id="KW-0238">DNA-binding</keyword>
<dbReference type="InterPro" id="IPR013324">
    <property type="entry name" value="RNA_pol_sigma_r3/r4-like"/>
</dbReference>
<protein>
    <recommendedName>
        <fullName evidence="6">RNA polymerase sigma factor</fullName>
    </recommendedName>
</protein>
<dbReference type="CDD" id="cd06171">
    <property type="entry name" value="Sigma70_r4"/>
    <property type="match status" value="1"/>
</dbReference>
<name>A0A398CLC2_9BACL</name>
<keyword evidence="11" id="KW-1185">Reference proteome</keyword>
<comment type="caution">
    <text evidence="10">The sequence shown here is derived from an EMBL/GenBank/DDBJ whole genome shotgun (WGS) entry which is preliminary data.</text>
</comment>
<dbReference type="Pfam" id="PF08281">
    <property type="entry name" value="Sigma70_r4_2"/>
    <property type="match status" value="1"/>
</dbReference>
<dbReference type="GO" id="GO:0006950">
    <property type="term" value="P:response to stress"/>
    <property type="evidence" value="ECO:0007669"/>
    <property type="project" value="UniProtKB-ARBA"/>
</dbReference>
<evidence type="ECO:0000313" key="11">
    <source>
        <dbReference type="Proteomes" id="UP000266340"/>
    </source>
</evidence>
<dbReference type="EMBL" id="QXJM01000039">
    <property type="protein sequence ID" value="RIE01967.1"/>
    <property type="molecule type" value="Genomic_DNA"/>
</dbReference>
<dbReference type="SUPFAM" id="SSF88946">
    <property type="entry name" value="Sigma2 domain of RNA polymerase sigma factors"/>
    <property type="match status" value="1"/>
</dbReference>
<dbReference type="GO" id="GO:0003677">
    <property type="term" value="F:DNA binding"/>
    <property type="evidence" value="ECO:0007669"/>
    <property type="project" value="UniProtKB-KW"/>
</dbReference>
<comment type="similarity">
    <text evidence="1 6">Belongs to the sigma-70 factor family. ECF subfamily.</text>
</comment>
<evidence type="ECO:0000256" key="1">
    <source>
        <dbReference type="ARBA" id="ARBA00010641"/>
    </source>
</evidence>
<feature type="domain" description="RNA polymerase sigma-70 region 2" evidence="7">
    <location>
        <begin position="24"/>
        <end position="88"/>
    </location>
</feature>
<dbReference type="GO" id="GO:0016987">
    <property type="term" value="F:sigma factor activity"/>
    <property type="evidence" value="ECO:0007669"/>
    <property type="project" value="UniProtKB-KW"/>
</dbReference>
<keyword evidence="3 6" id="KW-0731">Sigma factor</keyword>
<dbReference type="PROSITE" id="PS01063">
    <property type="entry name" value="SIGMA70_ECF"/>
    <property type="match status" value="1"/>
</dbReference>
<evidence type="ECO:0000313" key="10">
    <source>
        <dbReference type="EMBL" id="RIE04146.1"/>
    </source>
</evidence>
<evidence type="ECO:0000256" key="3">
    <source>
        <dbReference type="ARBA" id="ARBA00023082"/>
    </source>
</evidence>
<feature type="domain" description="RNA polymerase sigma factor 70 region 4 type 2" evidence="8">
    <location>
        <begin position="119"/>
        <end position="171"/>
    </location>
</feature>
<dbReference type="InterPro" id="IPR007627">
    <property type="entry name" value="RNA_pol_sigma70_r2"/>
</dbReference>
<proteinExistence type="inferred from homology"/>